<dbReference type="AlphaFoldDB" id="A0A1A6GTH2"/>
<keyword evidence="4" id="KW-1185">Reference proteome</keyword>
<dbReference type="STRING" id="56216.A0A1A6GTH2"/>
<dbReference type="InterPro" id="IPR050694">
    <property type="entry name" value="LRRC14/PRAME"/>
</dbReference>
<dbReference type="EMBL" id="LZPO01067755">
    <property type="protein sequence ID" value="OBS69628.1"/>
    <property type="molecule type" value="Genomic_DNA"/>
</dbReference>
<reference evidence="3 4" key="1">
    <citation type="submission" date="2016-06" db="EMBL/GenBank/DDBJ databases">
        <title>The Draft Genome Sequence and Annotation of the Desert Woodrat Neotoma lepida.</title>
        <authorList>
            <person name="Campbell M."/>
            <person name="Oakeson K.F."/>
            <person name="Yandell M."/>
            <person name="Halpert J.R."/>
            <person name="Dearing D."/>
        </authorList>
    </citation>
    <scope>NUCLEOTIDE SEQUENCE [LARGE SCALE GENOMIC DNA]</scope>
    <source>
        <strain evidence="3">417</strain>
        <tissue evidence="3">Liver</tissue>
    </source>
</reference>
<protein>
    <submittedName>
        <fullName evidence="3">Uncharacterized protein</fullName>
    </submittedName>
</protein>
<dbReference type="GO" id="GO:0005737">
    <property type="term" value="C:cytoplasm"/>
    <property type="evidence" value="ECO:0007669"/>
    <property type="project" value="TreeGrafter"/>
</dbReference>
<evidence type="ECO:0000313" key="4">
    <source>
        <dbReference type="Proteomes" id="UP000092124"/>
    </source>
</evidence>
<feature type="non-terminal residue" evidence="3">
    <location>
        <position position="1"/>
    </location>
</feature>
<dbReference type="PANTHER" id="PTHR14224:SF1">
    <property type="entry name" value="PRAME LIKE, X-LINKED 1"/>
    <property type="match status" value="1"/>
</dbReference>
<name>A0A1A6GTH2_NEOLE</name>
<comment type="caution">
    <text evidence="3">The sequence shown here is derived from an EMBL/GenBank/DDBJ whole genome shotgun (WGS) entry which is preliminary data.</text>
</comment>
<evidence type="ECO:0000256" key="2">
    <source>
        <dbReference type="ARBA" id="ARBA00022737"/>
    </source>
</evidence>
<evidence type="ECO:0000256" key="1">
    <source>
        <dbReference type="ARBA" id="ARBA00022614"/>
    </source>
</evidence>
<dbReference type="OrthoDB" id="9634584at2759"/>
<dbReference type="Proteomes" id="UP000092124">
    <property type="component" value="Unassembled WGS sequence"/>
</dbReference>
<feature type="non-terminal residue" evidence="3">
    <location>
        <position position="167"/>
    </location>
</feature>
<gene>
    <name evidence="3" type="ORF">A6R68_01830</name>
</gene>
<evidence type="ECO:0000313" key="3">
    <source>
        <dbReference type="EMBL" id="OBS69628.1"/>
    </source>
</evidence>
<organism evidence="3 4">
    <name type="scientific">Neotoma lepida</name>
    <name type="common">Desert woodrat</name>
    <dbReference type="NCBI Taxonomy" id="56216"/>
    <lineage>
        <taxon>Eukaryota</taxon>
        <taxon>Metazoa</taxon>
        <taxon>Chordata</taxon>
        <taxon>Craniata</taxon>
        <taxon>Vertebrata</taxon>
        <taxon>Euteleostomi</taxon>
        <taxon>Mammalia</taxon>
        <taxon>Eutheria</taxon>
        <taxon>Euarchontoglires</taxon>
        <taxon>Glires</taxon>
        <taxon>Rodentia</taxon>
        <taxon>Myomorpha</taxon>
        <taxon>Muroidea</taxon>
        <taxon>Cricetidae</taxon>
        <taxon>Neotominae</taxon>
        <taxon>Neotoma</taxon>
    </lineage>
</organism>
<keyword evidence="1" id="KW-0433">Leucine-rich repeat</keyword>
<dbReference type="PANTHER" id="PTHR14224">
    <property type="entry name" value="SIMILAR TO PREFERENTIALLY EXPRESSED ANTIGEN IN MELANOMA-LIKE 3"/>
    <property type="match status" value="1"/>
</dbReference>
<proteinExistence type="predicted"/>
<keyword evidence="2" id="KW-0677">Repeat</keyword>
<accession>A0A1A6GTH2</accession>
<sequence>RPSVRGRRLLPPKAFGDLKLRILNFTSIEAHRRFTKMDANNPKTLFNLAIQSLLRNESVAIQALKHIPRQFFVPLFIAAFEGVHKNIVSEMVKIWPFHCLHIGSLTVKELHIELLKAMIENLPGCPAQNPASRRPKLRILDLRQDTDCVIRCPEVNIDKPFCFYSCT</sequence>